<reference evidence="2 3" key="1">
    <citation type="submission" date="2020-04" db="EMBL/GenBank/DDBJ databases">
        <authorList>
            <person name="Klaysubun C."/>
            <person name="Duangmal K."/>
            <person name="Lipun K."/>
        </authorList>
    </citation>
    <scope>NUCLEOTIDE SEQUENCE [LARGE SCALE GENOMIC DNA]</scope>
    <source>
        <strain evidence="2 3">JCM 11839</strain>
    </source>
</reference>
<feature type="compositionally biased region" description="Basic and acidic residues" evidence="1">
    <location>
        <begin position="82"/>
        <end position="91"/>
    </location>
</feature>
<feature type="region of interest" description="Disordered" evidence="1">
    <location>
        <begin position="53"/>
        <end position="91"/>
    </location>
</feature>
<name>A0ABX1RP33_9PSEU</name>
<feature type="region of interest" description="Disordered" evidence="1">
    <location>
        <begin position="159"/>
        <end position="181"/>
    </location>
</feature>
<evidence type="ECO:0000313" key="2">
    <source>
        <dbReference type="EMBL" id="NMH80855.1"/>
    </source>
</evidence>
<dbReference type="EMBL" id="JAAXKY010000118">
    <property type="protein sequence ID" value="NMH80855.1"/>
    <property type="molecule type" value="Genomic_DNA"/>
</dbReference>
<feature type="region of interest" description="Disordered" evidence="1">
    <location>
        <begin position="266"/>
        <end position="288"/>
    </location>
</feature>
<feature type="compositionally biased region" description="Basic and acidic residues" evidence="1">
    <location>
        <begin position="268"/>
        <end position="279"/>
    </location>
</feature>
<protein>
    <recommendedName>
        <fullName evidence="4">Dentin sialophosphoprotein</fullName>
    </recommendedName>
</protein>
<gene>
    <name evidence="2" type="ORF">HF577_27665</name>
</gene>
<proteinExistence type="predicted"/>
<dbReference type="RefSeq" id="WP_169398903.1">
    <property type="nucleotide sequence ID" value="NZ_BAAAJH010000016.1"/>
</dbReference>
<feature type="compositionally biased region" description="Polar residues" evidence="1">
    <location>
        <begin position="159"/>
        <end position="174"/>
    </location>
</feature>
<comment type="caution">
    <text evidence="2">The sequence shown here is derived from an EMBL/GenBank/DDBJ whole genome shotgun (WGS) entry which is preliminary data.</text>
</comment>
<organism evidence="2 3">
    <name type="scientific">Pseudonocardia xinjiangensis</name>
    <dbReference type="NCBI Taxonomy" id="75289"/>
    <lineage>
        <taxon>Bacteria</taxon>
        <taxon>Bacillati</taxon>
        <taxon>Actinomycetota</taxon>
        <taxon>Actinomycetes</taxon>
        <taxon>Pseudonocardiales</taxon>
        <taxon>Pseudonocardiaceae</taxon>
        <taxon>Pseudonocardia</taxon>
    </lineage>
</organism>
<sequence>MTTSTSLLDLLFSLFRDPEAMASYREDPQTYLSTCGDITPEDLRDALLLLEDSQDADSDREYTSGNGSNGGGNHNVHVPPHVPDKHHGESDRDATVRYLNTYITNNHIDERDTVVDNSVHQQVDTHGGDFDQDIDVDSTVASGDGSVAAGEDIENSSIVSGDRNQVGQGNTSGDGNIVGDDNTAIKGDDNTAAFGLGDANNSSFGDVGVDRGGALSVGDTATGDYNPTGSFNELDSTIDNSSEFDRSFNDSTHVADDSFNDFATQTDVDSHDSVERDVLSHNSVDADS</sequence>
<keyword evidence="3" id="KW-1185">Reference proteome</keyword>
<dbReference type="Proteomes" id="UP001296706">
    <property type="component" value="Unassembled WGS sequence"/>
</dbReference>
<evidence type="ECO:0000256" key="1">
    <source>
        <dbReference type="SAM" id="MobiDB-lite"/>
    </source>
</evidence>
<evidence type="ECO:0000313" key="3">
    <source>
        <dbReference type="Proteomes" id="UP001296706"/>
    </source>
</evidence>
<accession>A0ABX1RP33</accession>
<evidence type="ECO:0008006" key="4">
    <source>
        <dbReference type="Google" id="ProtNLM"/>
    </source>
</evidence>